<keyword evidence="1" id="KW-0732">Signal</keyword>
<feature type="signal peptide" evidence="1">
    <location>
        <begin position="1"/>
        <end position="19"/>
    </location>
</feature>
<name>A0ABY0H7J2_9PEZI</name>
<evidence type="ECO:0000313" key="3">
    <source>
        <dbReference type="Proteomes" id="UP000294003"/>
    </source>
</evidence>
<feature type="chain" id="PRO_5047546700" description="TNFR-Cys domain-containing protein" evidence="1">
    <location>
        <begin position="20"/>
        <end position="121"/>
    </location>
</feature>
<gene>
    <name evidence="2" type="ORF">DL762_004494</name>
</gene>
<keyword evidence="3" id="KW-1185">Reference proteome</keyword>
<evidence type="ECO:0000313" key="2">
    <source>
        <dbReference type="EMBL" id="RYO86934.1"/>
    </source>
</evidence>
<accession>A0ABY0H7J2</accession>
<dbReference type="Proteomes" id="UP000294003">
    <property type="component" value="Unassembled WGS sequence"/>
</dbReference>
<comment type="caution">
    <text evidence="2">The sequence shown here is derived from an EMBL/GenBank/DDBJ whole genome shotgun (WGS) entry which is preliminary data.</text>
</comment>
<sequence>MRLTTVFTLLLSATTGALAQTFPGFCPRDDPSCNDCWLTCYHACEPPLTVEACEADCLYCRRESSHCSYFQLGEGPECDACAESCVCTIGHVCNDPFTPPPTNSASPTPGQHNLRDLFGHA</sequence>
<evidence type="ECO:0008006" key="4">
    <source>
        <dbReference type="Google" id="ProtNLM"/>
    </source>
</evidence>
<protein>
    <recommendedName>
        <fullName evidence="4">TNFR-Cys domain-containing protein</fullName>
    </recommendedName>
</protein>
<organism evidence="2 3">
    <name type="scientific">Monosporascus cannonballus</name>
    <dbReference type="NCBI Taxonomy" id="155416"/>
    <lineage>
        <taxon>Eukaryota</taxon>
        <taxon>Fungi</taxon>
        <taxon>Dikarya</taxon>
        <taxon>Ascomycota</taxon>
        <taxon>Pezizomycotina</taxon>
        <taxon>Sordariomycetes</taxon>
        <taxon>Xylariomycetidae</taxon>
        <taxon>Xylariales</taxon>
        <taxon>Xylariales incertae sedis</taxon>
        <taxon>Monosporascus</taxon>
    </lineage>
</organism>
<proteinExistence type="predicted"/>
<reference evidence="2 3" key="1">
    <citation type="submission" date="2018-06" db="EMBL/GenBank/DDBJ databases">
        <title>Complete Genomes of Monosporascus.</title>
        <authorList>
            <person name="Robinson A.J."/>
            <person name="Natvig D.O."/>
        </authorList>
    </citation>
    <scope>NUCLEOTIDE SEQUENCE [LARGE SCALE GENOMIC DNA]</scope>
    <source>
        <strain evidence="2 3">CBS 609.92</strain>
    </source>
</reference>
<dbReference type="EMBL" id="QJNS01000107">
    <property type="protein sequence ID" value="RYO86934.1"/>
    <property type="molecule type" value="Genomic_DNA"/>
</dbReference>
<evidence type="ECO:0000256" key="1">
    <source>
        <dbReference type="SAM" id="SignalP"/>
    </source>
</evidence>